<dbReference type="Pfam" id="PF00022">
    <property type="entry name" value="Actin"/>
    <property type="match status" value="2"/>
</dbReference>
<dbReference type="Proteomes" id="UP000224006">
    <property type="component" value="Chromosome VIII"/>
</dbReference>
<dbReference type="PROSITE" id="PS00432">
    <property type="entry name" value="ACTINS_2"/>
    <property type="match status" value="1"/>
</dbReference>
<evidence type="ECO:0000256" key="1">
    <source>
        <dbReference type="ARBA" id="ARBA00022801"/>
    </source>
</evidence>
<dbReference type="GeneID" id="40313333"/>
<dbReference type="GO" id="GO:0016787">
    <property type="term" value="F:hydrolase activity"/>
    <property type="evidence" value="ECO:0007669"/>
    <property type="project" value="UniProtKB-KW"/>
</dbReference>
<dbReference type="InterPro" id="IPR004000">
    <property type="entry name" value="Actin"/>
</dbReference>
<dbReference type="OrthoDB" id="5132116at2759"/>
<dbReference type="KEGG" id="bbes:BESB_084070"/>
<dbReference type="VEuPathDB" id="ToxoDB:BESB_084070"/>
<dbReference type="EMBL" id="NWUJ01000009">
    <property type="protein sequence ID" value="PFH33208.1"/>
    <property type="molecule type" value="Genomic_DNA"/>
</dbReference>
<evidence type="ECO:0000256" key="2">
    <source>
        <dbReference type="ARBA" id="ARBA00049360"/>
    </source>
</evidence>
<organism evidence="4 5">
    <name type="scientific">Besnoitia besnoiti</name>
    <name type="common">Apicomplexan protozoan</name>
    <dbReference type="NCBI Taxonomy" id="94643"/>
    <lineage>
        <taxon>Eukaryota</taxon>
        <taxon>Sar</taxon>
        <taxon>Alveolata</taxon>
        <taxon>Apicomplexa</taxon>
        <taxon>Conoidasida</taxon>
        <taxon>Coccidia</taxon>
        <taxon>Eucoccidiorida</taxon>
        <taxon>Eimeriorina</taxon>
        <taxon>Sarcocystidae</taxon>
        <taxon>Besnoitia</taxon>
    </lineage>
</organism>
<gene>
    <name evidence="4" type="ORF">BESB_084070</name>
</gene>
<comment type="catalytic activity">
    <reaction evidence="2">
        <text>ATP + H2O = ADP + phosphate + H(+)</text>
        <dbReference type="Rhea" id="RHEA:13065"/>
        <dbReference type="ChEBI" id="CHEBI:15377"/>
        <dbReference type="ChEBI" id="CHEBI:15378"/>
        <dbReference type="ChEBI" id="CHEBI:30616"/>
        <dbReference type="ChEBI" id="CHEBI:43474"/>
        <dbReference type="ChEBI" id="CHEBI:456216"/>
    </reaction>
</comment>
<protein>
    <submittedName>
        <fullName evidence="4">Actin like protein ALP2a</fullName>
    </submittedName>
</protein>
<dbReference type="STRING" id="94643.A0A2A9M3Z2"/>
<comment type="caution">
    <text evidence="4">The sequence shown here is derived from an EMBL/GenBank/DDBJ whole genome shotgun (WGS) entry which is preliminary data.</text>
</comment>
<dbReference type="Gene3D" id="3.30.420.40">
    <property type="match status" value="4"/>
</dbReference>
<evidence type="ECO:0000313" key="5">
    <source>
        <dbReference type="Proteomes" id="UP000224006"/>
    </source>
</evidence>
<evidence type="ECO:0000313" key="4">
    <source>
        <dbReference type="EMBL" id="PFH33208.1"/>
    </source>
</evidence>
<keyword evidence="1" id="KW-0378">Hydrolase</keyword>
<accession>A0A2A9M3Z2</accession>
<sequence length="557" mass="59141">MEVPIPAFVVDVGSLATRVGYAGDDCPWQFHPSFVGISASSKELRFPLSFSEKRRHLAVEPCLYPTFPSASSLSPSPSSSPASLLPSYSLHEDAFECILRSSISCCLSPSPAACAPAGDFCAPDDFGAAGESLRDFPVLLSEPNLHCRALREKMVELAFEKLDVPALYLAPRAMLACFAVGRSGGLVVDVGASSLSIAPVVEGFCLHREAGEWPVAGDFLDRVFSCALTRHNLPLLPLFATHKKYGAGAGGGGGGASASAPLLGSTRPHAASSAAVGADAGAKARAQARRRELLDWEGVEESFLYQSQAAALRHMRETFCSLFLGEAPTAAEPKPAAATGGPGLAPEKAPQKCPLRPLALPAPAREKAFAPSRWLAMLPAPGGNVRSLHGASVALLGSQNALELPDGTRLQGDELSNTIPEVLFHPQAILQPLAEEEAWVCEPAVEAFRGITEEIHAVASRVEAEARKDVFNGIVLAGGCSGIPGLYERLSRELTRDASITMGLKWRLLALPSLFERRISSWIGGSILASMSAFQSLWCSREEYDEHGASIVERKCY</sequence>
<dbReference type="InterPro" id="IPR004001">
    <property type="entry name" value="Actin_CS"/>
</dbReference>
<dbReference type="Gene3D" id="3.90.640.10">
    <property type="entry name" value="Actin, Chain A, domain 4"/>
    <property type="match status" value="1"/>
</dbReference>
<name>A0A2A9M3Z2_BESBE</name>
<comment type="similarity">
    <text evidence="3">Belongs to the actin family.</text>
</comment>
<dbReference type="SUPFAM" id="SSF53067">
    <property type="entry name" value="Actin-like ATPase domain"/>
    <property type="match status" value="2"/>
</dbReference>
<keyword evidence="5" id="KW-1185">Reference proteome</keyword>
<dbReference type="InterPro" id="IPR043129">
    <property type="entry name" value="ATPase_NBD"/>
</dbReference>
<reference evidence="4 5" key="1">
    <citation type="submission" date="2017-09" db="EMBL/GenBank/DDBJ databases">
        <title>Genome sequencing of Besnoitia besnoiti strain Bb-Ger1.</title>
        <authorList>
            <person name="Schares G."/>
            <person name="Venepally P."/>
            <person name="Lorenzi H.A."/>
        </authorList>
    </citation>
    <scope>NUCLEOTIDE SEQUENCE [LARGE SCALE GENOMIC DNA]</scope>
    <source>
        <strain evidence="4 5">Bb-Ger1</strain>
    </source>
</reference>
<evidence type="ECO:0000256" key="3">
    <source>
        <dbReference type="RuleBase" id="RU000487"/>
    </source>
</evidence>
<dbReference type="RefSeq" id="XP_029217217.1">
    <property type="nucleotide sequence ID" value="XM_029366757.1"/>
</dbReference>
<dbReference type="PANTHER" id="PTHR11937">
    <property type="entry name" value="ACTIN"/>
    <property type="match status" value="1"/>
</dbReference>
<dbReference type="AlphaFoldDB" id="A0A2A9M3Z2"/>
<proteinExistence type="inferred from homology"/>
<dbReference type="SMART" id="SM00268">
    <property type="entry name" value="ACTIN"/>
    <property type="match status" value="1"/>
</dbReference>